<comment type="subcellular location">
    <subcellularLocation>
        <location evidence="1">Golgi apparatus membrane</location>
        <topology evidence="1">Single-pass membrane protein</topology>
    </subcellularLocation>
</comment>
<keyword evidence="4" id="KW-0333">Golgi apparatus</keyword>
<dbReference type="InterPro" id="IPR019352">
    <property type="entry name" value="SPRING1"/>
</dbReference>
<protein>
    <recommendedName>
        <fullName evidence="8">SREBP regulating gene protein</fullName>
    </recommendedName>
</protein>
<keyword evidence="6" id="KW-0325">Glycoprotein</keyword>
<reference evidence="10" key="1">
    <citation type="submission" date="2025-08" db="UniProtKB">
        <authorList>
            <consortium name="RefSeq"/>
        </authorList>
    </citation>
    <scope>IDENTIFICATION</scope>
    <source>
        <strain evidence="10">MV-25-SWS-2005</strain>
        <tissue evidence="10">Whole body</tissue>
    </source>
</reference>
<keyword evidence="3" id="KW-1133">Transmembrane helix</keyword>
<accession>A0A6I8VHA6</accession>
<gene>
    <name evidence="10" type="primary">LOC4815594</name>
</gene>
<comment type="similarity">
    <text evidence="7">Belongs to the SPRING family.</text>
</comment>
<evidence type="ECO:0000256" key="3">
    <source>
        <dbReference type="ARBA" id="ARBA00022989"/>
    </source>
</evidence>
<keyword evidence="9" id="KW-1185">Reference proteome</keyword>
<sequence length="217" mass="25039">MWPAALTRLLRRRIIYIILVLLLLMCIIWGNLLDRQGAFSGLHYDDFEVQRTRPLLWTQQLLAPEQHINRTRDTELRCRNSVQGRQLLTDERGFVCLREQALPSGCCNLEMPGIGYYSCRTCNATTSCCRLYEYCVSCCLHPDKQPLLERVLQSAHTPKYIYASVADHFELCLVKCRTNSHSVEHENKYRDGKAKHCYGITEAHESQRDVAPPAVHS</sequence>
<evidence type="ECO:0000256" key="2">
    <source>
        <dbReference type="ARBA" id="ARBA00022692"/>
    </source>
</evidence>
<dbReference type="FunCoup" id="A0A0R3P4I3">
    <property type="interactions" value="226"/>
</dbReference>
<dbReference type="InParanoid" id="A0A0R3P4I3"/>
<dbReference type="PANTHER" id="PTHR13481">
    <property type="entry name" value="SREBP REGULATING GENE PROTEIN"/>
    <property type="match status" value="1"/>
</dbReference>
<evidence type="ECO:0000313" key="10">
    <source>
        <dbReference type="RefSeq" id="XP_015041367.1"/>
    </source>
</evidence>
<dbReference type="Bgee" id="FBgn0073899">
    <property type="expression patterns" value="Expressed in female reproductive system and 2 other cell types or tissues"/>
</dbReference>
<organism evidence="9 10">
    <name type="scientific">Drosophila pseudoobscura pseudoobscura</name>
    <name type="common">Fruit fly</name>
    <dbReference type="NCBI Taxonomy" id="46245"/>
    <lineage>
        <taxon>Eukaryota</taxon>
        <taxon>Metazoa</taxon>
        <taxon>Ecdysozoa</taxon>
        <taxon>Arthropoda</taxon>
        <taxon>Hexapoda</taxon>
        <taxon>Insecta</taxon>
        <taxon>Pterygota</taxon>
        <taxon>Neoptera</taxon>
        <taxon>Endopterygota</taxon>
        <taxon>Diptera</taxon>
        <taxon>Brachycera</taxon>
        <taxon>Muscomorpha</taxon>
        <taxon>Ephydroidea</taxon>
        <taxon>Drosophilidae</taxon>
        <taxon>Drosophila</taxon>
        <taxon>Sophophora</taxon>
    </lineage>
</organism>
<dbReference type="GO" id="GO:0000139">
    <property type="term" value="C:Golgi membrane"/>
    <property type="evidence" value="ECO:0007669"/>
    <property type="project" value="UniProtKB-SubCell"/>
</dbReference>
<evidence type="ECO:0000313" key="9">
    <source>
        <dbReference type="Proteomes" id="UP000001819"/>
    </source>
</evidence>
<evidence type="ECO:0000256" key="8">
    <source>
        <dbReference type="ARBA" id="ARBA00023485"/>
    </source>
</evidence>
<proteinExistence type="inferred from homology"/>
<evidence type="ECO:0000256" key="4">
    <source>
        <dbReference type="ARBA" id="ARBA00023034"/>
    </source>
</evidence>
<dbReference type="GeneID" id="4815594"/>
<accession>A0A0R3P4I3</accession>
<evidence type="ECO:0000256" key="7">
    <source>
        <dbReference type="ARBA" id="ARBA00023461"/>
    </source>
</evidence>
<dbReference type="Pfam" id="PF10218">
    <property type="entry name" value="SPRING1"/>
    <property type="match status" value="1"/>
</dbReference>
<dbReference type="Proteomes" id="UP000001819">
    <property type="component" value="Chromosome X"/>
</dbReference>
<dbReference type="GO" id="GO:2000640">
    <property type="term" value="P:positive regulation of SREBP signaling pathway"/>
    <property type="evidence" value="ECO:0007669"/>
    <property type="project" value="InterPro"/>
</dbReference>
<keyword evidence="2" id="KW-0812">Transmembrane</keyword>
<dbReference type="PANTHER" id="PTHR13481:SF0">
    <property type="entry name" value="SREBP REGULATING GENE PROTEIN"/>
    <property type="match status" value="1"/>
</dbReference>
<dbReference type="ExpressionAtlas" id="A0A0R3P4I3">
    <property type="expression patterns" value="baseline"/>
</dbReference>
<dbReference type="AlphaFoldDB" id="A0A0R3P4I3"/>
<name>A0A0R3P4I3_DROPS</name>
<keyword evidence="5" id="KW-0472">Membrane</keyword>
<evidence type="ECO:0000256" key="1">
    <source>
        <dbReference type="ARBA" id="ARBA00004194"/>
    </source>
</evidence>
<dbReference type="RefSeq" id="XP_015041367.1">
    <property type="nucleotide sequence ID" value="XM_015185881.2"/>
</dbReference>
<evidence type="ECO:0000256" key="6">
    <source>
        <dbReference type="ARBA" id="ARBA00023180"/>
    </source>
</evidence>
<evidence type="ECO:0000256" key="5">
    <source>
        <dbReference type="ARBA" id="ARBA00023136"/>
    </source>
</evidence>